<feature type="transmembrane region" description="Helical" evidence="1">
    <location>
        <begin position="155"/>
        <end position="177"/>
    </location>
</feature>
<protein>
    <recommendedName>
        <fullName evidence="4">ABC-2 type transporter domain-containing protein</fullName>
    </recommendedName>
</protein>
<dbReference type="PANTHER" id="PTHR36832">
    <property type="entry name" value="SLR1174 PROTEIN-RELATED"/>
    <property type="match status" value="1"/>
</dbReference>
<feature type="transmembrane region" description="Helical" evidence="1">
    <location>
        <begin position="126"/>
        <end position="143"/>
    </location>
</feature>
<dbReference type="PANTHER" id="PTHR36832:SF1">
    <property type="entry name" value="SLR1174 PROTEIN"/>
    <property type="match status" value="1"/>
</dbReference>
<feature type="transmembrane region" description="Helical" evidence="1">
    <location>
        <begin position="217"/>
        <end position="234"/>
    </location>
</feature>
<sequence length="280" mass="32676">MYLKEKWSSKVNEMSKYSQVFKISLQDEFVYRLNFVLWRLRNVFSIFLVFFLWDSIFSVQDRVIFGYDRVKILTYIFALMFVKAIVFASKTMDVTGEIARGDLSNSLLKPLDYFKYWLTRDVASKTLNLSFALVETTLLFLILKPPFFLQNNLISILLFIVSLLIAVALYFLILFIVSSSAFWVPEMGWAIHFIITIVILEFLSGSLFPLDVLPKPIFSILSFTPFYYLIFFPIEVYLGKISGGEAVRGILISFVWVVILYLLMRSIWQKGLKVYQAYGR</sequence>
<feature type="transmembrane region" description="Helical" evidence="1">
    <location>
        <begin position="43"/>
        <end position="60"/>
    </location>
</feature>
<dbReference type="Pfam" id="PF06182">
    <property type="entry name" value="ABC2_membrane_6"/>
    <property type="match status" value="1"/>
</dbReference>
<keyword evidence="1" id="KW-0812">Transmembrane</keyword>
<name>A0A1F7YFK5_9BACT</name>
<evidence type="ECO:0008006" key="4">
    <source>
        <dbReference type="Google" id="ProtNLM"/>
    </source>
</evidence>
<dbReference type="EMBL" id="MGGL01000017">
    <property type="protein sequence ID" value="OGM25950.1"/>
    <property type="molecule type" value="Genomic_DNA"/>
</dbReference>
<gene>
    <name evidence="2" type="ORF">A2628_00180</name>
</gene>
<evidence type="ECO:0000313" key="2">
    <source>
        <dbReference type="EMBL" id="OGM25950.1"/>
    </source>
</evidence>
<accession>A0A1F7YFK5</accession>
<organism evidence="2 3">
    <name type="scientific">Candidatus Woesebacteria bacterium RIFCSPHIGHO2_01_FULL_40_22</name>
    <dbReference type="NCBI Taxonomy" id="1802499"/>
    <lineage>
        <taxon>Bacteria</taxon>
        <taxon>Candidatus Woeseibacteriota</taxon>
    </lineage>
</organism>
<keyword evidence="1" id="KW-0472">Membrane</keyword>
<feature type="transmembrane region" description="Helical" evidence="1">
    <location>
        <begin position="72"/>
        <end position="89"/>
    </location>
</feature>
<keyword evidence="1" id="KW-1133">Transmembrane helix</keyword>
<feature type="transmembrane region" description="Helical" evidence="1">
    <location>
        <begin position="246"/>
        <end position="264"/>
    </location>
</feature>
<proteinExistence type="predicted"/>
<comment type="caution">
    <text evidence="2">The sequence shown here is derived from an EMBL/GenBank/DDBJ whole genome shotgun (WGS) entry which is preliminary data.</text>
</comment>
<feature type="transmembrane region" description="Helical" evidence="1">
    <location>
        <begin position="189"/>
        <end position="210"/>
    </location>
</feature>
<dbReference type="Proteomes" id="UP000179221">
    <property type="component" value="Unassembled WGS sequence"/>
</dbReference>
<reference evidence="2 3" key="1">
    <citation type="journal article" date="2016" name="Nat. Commun.">
        <title>Thousands of microbial genomes shed light on interconnected biogeochemical processes in an aquifer system.</title>
        <authorList>
            <person name="Anantharaman K."/>
            <person name="Brown C.T."/>
            <person name="Hug L.A."/>
            <person name="Sharon I."/>
            <person name="Castelle C.J."/>
            <person name="Probst A.J."/>
            <person name="Thomas B.C."/>
            <person name="Singh A."/>
            <person name="Wilkins M.J."/>
            <person name="Karaoz U."/>
            <person name="Brodie E.L."/>
            <person name="Williams K.H."/>
            <person name="Hubbard S.S."/>
            <person name="Banfield J.F."/>
        </authorList>
    </citation>
    <scope>NUCLEOTIDE SEQUENCE [LARGE SCALE GENOMIC DNA]</scope>
</reference>
<evidence type="ECO:0000256" key="1">
    <source>
        <dbReference type="SAM" id="Phobius"/>
    </source>
</evidence>
<dbReference type="AlphaFoldDB" id="A0A1F7YFK5"/>
<dbReference type="InterPro" id="IPR010390">
    <property type="entry name" value="ABC-2_transporter-like"/>
</dbReference>
<evidence type="ECO:0000313" key="3">
    <source>
        <dbReference type="Proteomes" id="UP000179221"/>
    </source>
</evidence>